<comment type="caution">
    <text evidence="2">The sequence shown here is derived from an EMBL/GenBank/DDBJ whole genome shotgun (WGS) entry which is preliminary data.</text>
</comment>
<name>A0A2A4B6R5_9SPHN</name>
<evidence type="ECO:0000313" key="3">
    <source>
        <dbReference type="Proteomes" id="UP000218366"/>
    </source>
</evidence>
<protein>
    <submittedName>
        <fullName evidence="2">Uncharacterized protein</fullName>
    </submittedName>
</protein>
<dbReference type="EMBL" id="NWMW01000001">
    <property type="protein sequence ID" value="PCD03458.1"/>
    <property type="molecule type" value="Genomic_DNA"/>
</dbReference>
<dbReference type="Proteomes" id="UP000218366">
    <property type="component" value="Unassembled WGS sequence"/>
</dbReference>
<organism evidence="2 3">
    <name type="scientific">Sphingomonas spermidinifaciens</name>
    <dbReference type="NCBI Taxonomy" id="1141889"/>
    <lineage>
        <taxon>Bacteria</taxon>
        <taxon>Pseudomonadati</taxon>
        <taxon>Pseudomonadota</taxon>
        <taxon>Alphaproteobacteria</taxon>
        <taxon>Sphingomonadales</taxon>
        <taxon>Sphingomonadaceae</taxon>
        <taxon>Sphingomonas</taxon>
    </lineage>
</organism>
<accession>A0A2A4B6R5</accession>
<sequence>MLILFSLTSAPLAAQEVGPALDPTVMTGWTAGEAVQHDLERRARSPRARQAESRYERWRNRPGKRDCGAYNWKCPAKARRAR</sequence>
<keyword evidence="3" id="KW-1185">Reference proteome</keyword>
<dbReference type="AlphaFoldDB" id="A0A2A4B6R5"/>
<reference evidence="2 3" key="1">
    <citation type="submission" date="2017-09" db="EMBL/GenBank/DDBJ databases">
        <title>Sphingomonas spermidinifaciens 9NM-10, whole genome shotgun sequence.</title>
        <authorList>
            <person name="Feng G."/>
            <person name="Zhu H."/>
        </authorList>
    </citation>
    <scope>NUCLEOTIDE SEQUENCE [LARGE SCALE GENOMIC DNA]</scope>
    <source>
        <strain evidence="2 3">9NM-10</strain>
    </source>
</reference>
<evidence type="ECO:0000256" key="1">
    <source>
        <dbReference type="SAM" id="MobiDB-lite"/>
    </source>
</evidence>
<feature type="region of interest" description="Disordered" evidence="1">
    <location>
        <begin position="36"/>
        <end position="57"/>
    </location>
</feature>
<gene>
    <name evidence="2" type="ORF">COC42_03490</name>
</gene>
<proteinExistence type="predicted"/>
<evidence type="ECO:0000313" key="2">
    <source>
        <dbReference type="EMBL" id="PCD03458.1"/>
    </source>
</evidence>